<evidence type="ECO:0000313" key="7">
    <source>
        <dbReference type="Proteomes" id="UP000183832"/>
    </source>
</evidence>
<dbReference type="EMBL" id="CVRI01000064">
    <property type="protein sequence ID" value="CRL05254.1"/>
    <property type="molecule type" value="Genomic_DNA"/>
</dbReference>
<dbReference type="AlphaFoldDB" id="A0A1J1J1D1"/>
<keyword evidence="4" id="KW-0966">Cell projection</keyword>
<gene>
    <name evidence="6" type="ORF">CLUMA_CG018235</name>
</gene>
<keyword evidence="2" id="KW-0282">Flagellum</keyword>
<evidence type="ECO:0000256" key="5">
    <source>
        <dbReference type="ARBA" id="ARBA00035651"/>
    </source>
</evidence>
<sequence length="256" mass="29834">MYCSEQIVIPEKISNLLKTYAKAALKTQPYDLLRWSAAYFRCLSLDVLPPVKPRYEHENVFGCLTKGYLKVLLSQVGKGFFIRRDVLEHRWSGLCLPEDELLKFLSVTRMLYWPQVHWLKLLAVMVGSINQSFKETVNMLCELLTDEPEGGSSPIPLWIFRECFKYLAELDCSAEQTFFDGRKVLSDGILENEMRMPNIPKKLSAVSFKNAIIDYWKFNGEGVEKVKLNFFMILYNFYDASKSKKQQHRKEEDSQL</sequence>
<name>A0A1J1J1D1_9DIPT</name>
<reference evidence="6 7" key="1">
    <citation type="submission" date="2015-04" db="EMBL/GenBank/DDBJ databases">
        <authorList>
            <person name="Syromyatnikov M.Y."/>
            <person name="Popov V.N."/>
        </authorList>
    </citation>
    <scope>NUCLEOTIDE SEQUENCE [LARGE SCALE GENOMIC DNA]</scope>
</reference>
<dbReference type="PANTHER" id="PTHR14952:SF9">
    <property type="entry name" value="EF-HAND DOMAIN-CONTAINING PROTEIN"/>
    <property type="match status" value="1"/>
</dbReference>
<comment type="similarity">
    <text evidence="5">Belongs to the ropporin family.</text>
</comment>
<organism evidence="6 7">
    <name type="scientific">Clunio marinus</name>
    <dbReference type="NCBI Taxonomy" id="568069"/>
    <lineage>
        <taxon>Eukaryota</taxon>
        <taxon>Metazoa</taxon>
        <taxon>Ecdysozoa</taxon>
        <taxon>Arthropoda</taxon>
        <taxon>Hexapoda</taxon>
        <taxon>Insecta</taxon>
        <taxon>Pterygota</taxon>
        <taxon>Neoptera</taxon>
        <taxon>Endopterygota</taxon>
        <taxon>Diptera</taxon>
        <taxon>Nematocera</taxon>
        <taxon>Chironomoidea</taxon>
        <taxon>Chironomidae</taxon>
        <taxon>Clunio</taxon>
    </lineage>
</organism>
<dbReference type="OrthoDB" id="10067602at2759"/>
<keyword evidence="7" id="KW-1185">Reference proteome</keyword>
<dbReference type="Proteomes" id="UP000183832">
    <property type="component" value="Unassembled WGS sequence"/>
</dbReference>
<accession>A0A1J1J1D1</accession>
<evidence type="ECO:0000256" key="3">
    <source>
        <dbReference type="ARBA" id="ARBA00023069"/>
    </source>
</evidence>
<dbReference type="CDD" id="cd22972">
    <property type="entry name" value="DD_ROP-like"/>
    <property type="match status" value="1"/>
</dbReference>
<dbReference type="GO" id="GO:0031514">
    <property type="term" value="C:motile cilium"/>
    <property type="evidence" value="ECO:0007669"/>
    <property type="project" value="UniProtKB-SubCell"/>
</dbReference>
<evidence type="ECO:0000313" key="6">
    <source>
        <dbReference type="EMBL" id="CRL05254.1"/>
    </source>
</evidence>
<keyword evidence="3" id="KW-0969">Cilium</keyword>
<dbReference type="Gene3D" id="1.20.890.10">
    <property type="entry name" value="cAMP-dependent protein kinase regulatory subunit, dimerization-anchoring domain"/>
    <property type="match status" value="1"/>
</dbReference>
<dbReference type="PANTHER" id="PTHR14952">
    <property type="entry name" value="ROPPORIN-1-LIKE PROTEIN"/>
    <property type="match status" value="1"/>
</dbReference>
<evidence type="ECO:0000256" key="1">
    <source>
        <dbReference type="ARBA" id="ARBA00004230"/>
    </source>
</evidence>
<evidence type="ECO:0000256" key="4">
    <source>
        <dbReference type="ARBA" id="ARBA00023273"/>
    </source>
</evidence>
<dbReference type="STRING" id="568069.A0A1J1J1D1"/>
<evidence type="ECO:0000256" key="2">
    <source>
        <dbReference type="ARBA" id="ARBA00022846"/>
    </source>
</evidence>
<proteinExistence type="inferred from homology"/>
<dbReference type="SUPFAM" id="SSF47391">
    <property type="entry name" value="Dimerization-anchoring domain of cAMP-dependent PK regulatory subunit"/>
    <property type="match status" value="1"/>
</dbReference>
<comment type="subcellular location">
    <subcellularLocation>
        <location evidence="1">Cell projection</location>
        <location evidence="1">Cilium</location>
        <location evidence="1">Flagellum</location>
    </subcellularLocation>
</comment>
<protein>
    <submittedName>
        <fullName evidence="6">CLUMA_CG018235, isoform A</fullName>
    </submittedName>
</protein>